<evidence type="ECO:0000313" key="2">
    <source>
        <dbReference type="EMBL" id="WOC31407.1"/>
    </source>
</evidence>
<evidence type="ECO:0000259" key="1">
    <source>
        <dbReference type="Pfam" id="PF00485"/>
    </source>
</evidence>
<dbReference type="Proteomes" id="UP001300604">
    <property type="component" value="Chromosome"/>
</dbReference>
<name>A0AA97D842_9FIRM</name>
<dbReference type="Gene3D" id="3.40.50.300">
    <property type="entry name" value="P-loop containing nucleotide triphosphate hydrolases"/>
    <property type="match status" value="1"/>
</dbReference>
<dbReference type="KEGG" id="carl:PXC00_09265"/>
<dbReference type="PANTHER" id="PTHR10285">
    <property type="entry name" value="URIDINE KINASE"/>
    <property type="match status" value="1"/>
</dbReference>
<dbReference type="SUPFAM" id="SSF52540">
    <property type="entry name" value="P-loop containing nucleoside triphosphate hydrolases"/>
    <property type="match status" value="1"/>
</dbReference>
<dbReference type="InterPro" id="IPR027417">
    <property type="entry name" value="P-loop_NTPase"/>
</dbReference>
<proteinExistence type="predicted"/>
<dbReference type="AlphaFoldDB" id="A0AA97D842"/>
<dbReference type="CDD" id="cd02028">
    <property type="entry name" value="UMPK_like"/>
    <property type="match status" value="1"/>
</dbReference>
<keyword evidence="2" id="KW-0418">Kinase</keyword>
<feature type="domain" description="Phosphoribulokinase/uridine kinase" evidence="1">
    <location>
        <begin position="56"/>
        <end position="256"/>
    </location>
</feature>
<organism evidence="2 3">
    <name type="scientific">Caproicibacterium argilliputei</name>
    <dbReference type="NCBI Taxonomy" id="3030016"/>
    <lineage>
        <taxon>Bacteria</taxon>
        <taxon>Bacillati</taxon>
        <taxon>Bacillota</taxon>
        <taxon>Clostridia</taxon>
        <taxon>Eubacteriales</taxon>
        <taxon>Oscillospiraceae</taxon>
        <taxon>Caproicibacterium</taxon>
    </lineage>
</organism>
<reference evidence="2" key="1">
    <citation type="submission" date="2023-09" db="EMBL/GenBank/DDBJ databases">
        <authorList>
            <person name="Zeng C."/>
        </authorList>
    </citation>
    <scope>NUCLEOTIDE SEQUENCE</scope>
    <source>
        <strain evidence="2">ZCY20-5</strain>
    </source>
</reference>
<dbReference type="InterPro" id="IPR006083">
    <property type="entry name" value="PRK/URK"/>
</dbReference>
<gene>
    <name evidence="2" type="ORF">PXC00_09265</name>
</gene>
<protein>
    <submittedName>
        <fullName evidence="2">Nucleoside kinase</fullName>
    </submittedName>
</protein>
<dbReference type="GO" id="GO:0005524">
    <property type="term" value="F:ATP binding"/>
    <property type="evidence" value="ECO:0007669"/>
    <property type="project" value="InterPro"/>
</dbReference>
<dbReference type="Pfam" id="PF00485">
    <property type="entry name" value="PRK"/>
    <property type="match status" value="1"/>
</dbReference>
<accession>A0AA97D842</accession>
<dbReference type="GO" id="GO:0016301">
    <property type="term" value="F:kinase activity"/>
    <property type="evidence" value="ECO:0007669"/>
    <property type="project" value="UniProtKB-KW"/>
</dbReference>
<sequence length="319" mass="36080">MSSTQHTEFVRFPNDLQEMNRMAQVQPAKMVSRADQRFHNSIHEIAKKALRQNCRVILLAGPSSSGKTTTAHFLSAALNQLGHETKMISLDDFYRAQEETPLREDGSHDFECLEALRVDCIQRCLKDLTESNSCEVPQFDFVQHRPAAESRRLALSPNGIAIIEGIHALNPALTAQLRRGGVVRIYISVKQDISNGSEQLLSAHEVRMIRRLVRDYNFRSTSPEQTLQMWDSVMEGERRYILPFKHRADFTVNSLHAYELGVLRNPALLLLRGVTEQSGWVAEEVNRLLFALLLVHPVDPALLPPTSLIREFIGGGLYS</sequence>
<evidence type="ECO:0000313" key="3">
    <source>
        <dbReference type="Proteomes" id="UP001300604"/>
    </source>
</evidence>
<keyword evidence="3" id="KW-1185">Reference proteome</keyword>
<dbReference type="PRINTS" id="PR00988">
    <property type="entry name" value="URIDINKINASE"/>
</dbReference>
<dbReference type="EMBL" id="CP135996">
    <property type="protein sequence ID" value="WOC31407.1"/>
    <property type="molecule type" value="Genomic_DNA"/>
</dbReference>
<reference evidence="2" key="2">
    <citation type="submission" date="2024-06" db="EMBL/GenBank/DDBJ databases">
        <title>Caproicibacterium argilliputei sp. nov, a novel caproic acid producing anaerobic bacterium isolated from pit mud.</title>
        <authorList>
            <person name="Xia S."/>
        </authorList>
    </citation>
    <scope>NUCLEOTIDE SEQUENCE</scope>
    <source>
        <strain evidence="2">ZCY20-5</strain>
    </source>
</reference>
<dbReference type="RefSeq" id="WP_275845227.1">
    <property type="nucleotide sequence ID" value="NZ_CP135996.1"/>
</dbReference>
<keyword evidence="2" id="KW-0808">Transferase</keyword>